<dbReference type="GO" id="GO:0005737">
    <property type="term" value="C:cytoplasm"/>
    <property type="evidence" value="ECO:0007669"/>
    <property type="project" value="TreeGrafter"/>
</dbReference>
<comment type="caution">
    <text evidence="3">The sequence shown here is derived from an EMBL/GenBank/DDBJ whole genome shotgun (WGS) entry which is preliminary data.</text>
</comment>
<dbReference type="GO" id="GO:0030515">
    <property type="term" value="F:snoRNA binding"/>
    <property type="evidence" value="ECO:0007669"/>
    <property type="project" value="TreeGrafter"/>
</dbReference>
<evidence type="ECO:0000256" key="1">
    <source>
        <dbReference type="ARBA" id="ARBA00007114"/>
    </source>
</evidence>
<evidence type="ECO:0000313" key="3">
    <source>
        <dbReference type="EMBL" id="THX13282.1"/>
    </source>
</evidence>
<accession>A0A4S9D093</accession>
<dbReference type="AlphaFoldDB" id="A0A4S9D093"/>
<feature type="region of interest" description="Disordered" evidence="2">
    <location>
        <begin position="1"/>
        <end position="120"/>
    </location>
</feature>
<comment type="similarity">
    <text evidence="1">Belongs to the bystin family.</text>
</comment>
<feature type="compositionally biased region" description="Acidic residues" evidence="2">
    <location>
        <begin position="96"/>
        <end position="120"/>
    </location>
</feature>
<evidence type="ECO:0000256" key="2">
    <source>
        <dbReference type="SAM" id="MobiDB-lite"/>
    </source>
</evidence>
<organism evidence="3">
    <name type="scientific">Aureobasidium pullulans</name>
    <name type="common">Black yeast</name>
    <name type="synonym">Pullularia pullulans</name>
    <dbReference type="NCBI Taxonomy" id="5580"/>
    <lineage>
        <taxon>Eukaryota</taxon>
        <taxon>Fungi</taxon>
        <taxon>Dikarya</taxon>
        <taxon>Ascomycota</taxon>
        <taxon>Pezizomycotina</taxon>
        <taxon>Dothideomycetes</taxon>
        <taxon>Dothideomycetidae</taxon>
        <taxon>Dothideales</taxon>
        <taxon>Saccotheciaceae</taxon>
        <taxon>Aureobasidium</taxon>
    </lineage>
</organism>
<dbReference type="EMBL" id="QZAS01000010">
    <property type="protein sequence ID" value="THX13282.1"/>
    <property type="molecule type" value="Genomic_DNA"/>
</dbReference>
<gene>
    <name evidence="3" type="ORF">D6D13_03902</name>
</gene>
<name>A0A4S9D093_AURPU</name>
<sequence length="816" mass="86293">MPKAPGGDARQMRRHNPLSEDYAPSNPHKQKAPKRKGRSTAGDEDNEQQAYIDSKASRKIISLGQDLTAEEEAEQEARRPQNGTKSAFEFERSLRDEEDSDEEAGIPADDEAWGDEEDEEVEEVEVDPEDLAMFNKFNPEFDPSTLLSPESNEEQGDSTNLADLILEKIAQHEASQAQGHVIRGGGAPEDAIELPAKVVEVYTQIGMILSRFRSGKLPKPFKILPTLPQWDTLLSITRPDSWTANATYEATRLFTSSRPAVAQAFIHDILLDRVRDDIRETKKLNVHLYKALKKALYKPACFFKGLLFPLLASGTCTLREAHIISSVLVRVSIPVLHSAAAIHRLCEIAAEQMTDNLEAGGATNIFIRVLLEKKYALPYKVVDAVVFHFLRFRAVDADAMTDAPATIKGGEKLPVLWHHLLHHAAVLLQADGVDGDEAGGVLRTEVTDDVHGGLVHVVELLGVGPAAEDAEGALVDTAADGTVDAVLRGGNALEEELALGGEVETVSWSWIEGEECEEAYLGVVEGQELITESANLAVHGETLEIDVSGAQAGKTGGLVAATRLETDEAVLDNVDTANTVLAGNGVDSKEELGGIGDSLAAGELSLDGQTLLEVKDKVLGLLGSLGGVDGQLPHVLGGSDVGVLEDTGLVTAVGQVLVHAPGLALCAGDGDAGLLGVVEEILATLEAVVEDGVAPWGNDLDGGLQGVEGQLEADLVVALTGAAVRDGETALLLGDGDLGAGNDGTGERNVLVDGIALDSGPAELLDELLAEILNVALLGTNLEGLLAGSIKVLLLANIGHEADDAVALVQQVLEDT</sequence>
<reference evidence="3" key="1">
    <citation type="submission" date="2018-10" db="EMBL/GenBank/DDBJ databases">
        <title>Fifty Aureobasidium pullulans genomes reveal a recombining polyextremotolerant generalist.</title>
        <authorList>
            <person name="Gostincar C."/>
            <person name="Turk M."/>
            <person name="Zajc J."/>
            <person name="Gunde-Cimerman N."/>
        </authorList>
    </citation>
    <scope>NUCLEOTIDE SEQUENCE [LARGE SCALE GENOMIC DNA]</scope>
    <source>
        <strain evidence="3">EXF-10085</strain>
    </source>
</reference>
<dbReference type="InterPro" id="IPR007955">
    <property type="entry name" value="Bystin"/>
</dbReference>
<dbReference type="GO" id="GO:0005730">
    <property type="term" value="C:nucleolus"/>
    <property type="evidence" value="ECO:0007669"/>
    <property type="project" value="TreeGrafter"/>
</dbReference>
<dbReference type="PANTHER" id="PTHR12821">
    <property type="entry name" value="BYSTIN"/>
    <property type="match status" value="1"/>
</dbReference>
<dbReference type="GO" id="GO:0030688">
    <property type="term" value="C:preribosome, small subunit precursor"/>
    <property type="evidence" value="ECO:0007669"/>
    <property type="project" value="TreeGrafter"/>
</dbReference>
<dbReference type="PANTHER" id="PTHR12821:SF0">
    <property type="entry name" value="BYSTIN"/>
    <property type="match status" value="1"/>
</dbReference>
<proteinExistence type="inferred from homology"/>
<protein>
    <submittedName>
        <fullName evidence="3">Bystin-domain-containing protein</fullName>
    </submittedName>
</protein>
<feature type="compositionally biased region" description="Basic residues" evidence="2">
    <location>
        <begin position="28"/>
        <end position="38"/>
    </location>
</feature>
<dbReference type="Pfam" id="PF05291">
    <property type="entry name" value="Bystin"/>
    <property type="match status" value="1"/>
</dbReference>
<dbReference type="GO" id="GO:0006364">
    <property type="term" value="P:rRNA processing"/>
    <property type="evidence" value="ECO:0007669"/>
    <property type="project" value="TreeGrafter"/>
</dbReference>